<name>A0A397TU86_9GLOM</name>
<keyword evidence="1" id="KW-0472">Membrane</keyword>
<dbReference type="AlphaFoldDB" id="A0A397TU86"/>
<feature type="transmembrane region" description="Helical" evidence="1">
    <location>
        <begin position="46"/>
        <end position="67"/>
    </location>
</feature>
<feature type="transmembrane region" description="Helical" evidence="1">
    <location>
        <begin position="79"/>
        <end position="105"/>
    </location>
</feature>
<evidence type="ECO:0008006" key="4">
    <source>
        <dbReference type="Google" id="ProtNLM"/>
    </source>
</evidence>
<evidence type="ECO:0000313" key="3">
    <source>
        <dbReference type="Proteomes" id="UP000266673"/>
    </source>
</evidence>
<feature type="transmembrane region" description="Helical" evidence="1">
    <location>
        <begin position="15"/>
        <end position="34"/>
    </location>
</feature>
<reference evidence="2 3" key="1">
    <citation type="submission" date="2018-06" db="EMBL/GenBank/DDBJ databases">
        <title>Comparative genomics reveals the genomic features of Rhizophagus irregularis, R. cerebriforme, R. diaphanum and Gigaspora rosea, and their symbiotic lifestyle signature.</title>
        <authorList>
            <person name="Morin E."/>
            <person name="San Clemente H."/>
            <person name="Chen E.C.H."/>
            <person name="De La Providencia I."/>
            <person name="Hainaut M."/>
            <person name="Kuo A."/>
            <person name="Kohler A."/>
            <person name="Murat C."/>
            <person name="Tang N."/>
            <person name="Roy S."/>
            <person name="Loubradou J."/>
            <person name="Henrissat B."/>
            <person name="Grigoriev I.V."/>
            <person name="Corradi N."/>
            <person name="Roux C."/>
            <person name="Martin F.M."/>
        </authorList>
    </citation>
    <scope>NUCLEOTIDE SEQUENCE [LARGE SCALE GENOMIC DNA]</scope>
    <source>
        <strain evidence="2 3">DAOM 194757</strain>
    </source>
</reference>
<organism evidence="2 3">
    <name type="scientific">Gigaspora rosea</name>
    <dbReference type="NCBI Taxonomy" id="44941"/>
    <lineage>
        <taxon>Eukaryota</taxon>
        <taxon>Fungi</taxon>
        <taxon>Fungi incertae sedis</taxon>
        <taxon>Mucoromycota</taxon>
        <taxon>Glomeromycotina</taxon>
        <taxon>Glomeromycetes</taxon>
        <taxon>Diversisporales</taxon>
        <taxon>Gigasporaceae</taxon>
        <taxon>Gigaspora</taxon>
    </lineage>
</organism>
<sequence length="107" mass="12114">MVLSSSFGGVFGRHLVVPLVEIGAFGCCLVVAWLRLWLSFGGTYVVVWWCFGSYFGGAFGRSLVEAFGRRLLVLRSSWMVLLIVVWWCFDRCLVLFGGTFVVAWWSF</sequence>
<keyword evidence="1" id="KW-0812">Transmembrane</keyword>
<dbReference type="EMBL" id="QKWP01003054">
    <property type="protein sequence ID" value="RIB01580.1"/>
    <property type="molecule type" value="Genomic_DNA"/>
</dbReference>
<keyword evidence="1" id="KW-1133">Transmembrane helix</keyword>
<keyword evidence="3" id="KW-1185">Reference proteome</keyword>
<gene>
    <name evidence="2" type="ORF">C2G38_2230420</name>
</gene>
<comment type="caution">
    <text evidence="2">The sequence shown here is derived from an EMBL/GenBank/DDBJ whole genome shotgun (WGS) entry which is preliminary data.</text>
</comment>
<proteinExistence type="predicted"/>
<evidence type="ECO:0000313" key="2">
    <source>
        <dbReference type="EMBL" id="RIB01580.1"/>
    </source>
</evidence>
<accession>A0A397TU86</accession>
<evidence type="ECO:0000256" key="1">
    <source>
        <dbReference type="SAM" id="Phobius"/>
    </source>
</evidence>
<protein>
    <recommendedName>
        <fullName evidence="4">Transmembrane protein</fullName>
    </recommendedName>
</protein>
<dbReference type="OrthoDB" id="2490827at2759"/>
<dbReference type="Proteomes" id="UP000266673">
    <property type="component" value="Unassembled WGS sequence"/>
</dbReference>